<dbReference type="EMBL" id="MHLL01000008">
    <property type="protein sequence ID" value="OGZ10501.1"/>
    <property type="molecule type" value="Genomic_DNA"/>
</dbReference>
<comment type="cofactor">
    <cofactor evidence="2 6 7">
        <name>Mg(2+)</name>
        <dbReference type="ChEBI" id="CHEBI:18420"/>
    </cofactor>
</comment>
<keyword evidence="5 6" id="KW-0460">Magnesium</keyword>
<evidence type="ECO:0000313" key="9">
    <source>
        <dbReference type="Proteomes" id="UP000177996"/>
    </source>
</evidence>
<dbReference type="PRINTS" id="PR00377">
    <property type="entry name" value="IMPHPHTASES"/>
</dbReference>
<dbReference type="EC" id="3.1.3.25" evidence="7"/>
<proteinExistence type="inferred from homology"/>
<feature type="binding site" evidence="6">
    <location>
        <position position="74"/>
    </location>
    <ligand>
        <name>Mg(2+)</name>
        <dbReference type="ChEBI" id="CHEBI:18420"/>
        <label>1</label>
        <note>catalytic</note>
    </ligand>
</feature>
<dbReference type="Gene3D" id="3.40.190.80">
    <property type="match status" value="1"/>
</dbReference>
<dbReference type="AlphaFoldDB" id="A0A1G2DC52"/>
<dbReference type="InterPro" id="IPR033942">
    <property type="entry name" value="IMPase"/>
</dbReference>
<dbReference type="InterPro" id="IPR000760">
    <property type="entry name" value="Inositol_monophosphatase-like"/>
</dbReference>
<dbReference type="SUPFAM" id="SSF56655">
    <property type="entry name" value="Carbohydrate phosphatase"/>
    <property type="match status" value="1"/>
</dbReference>
<feature type="binding site" evidence="6">
    <location>
        <position position="92"/>
    </location>
    <ligand>
        <name>Mg(2+)</name>
        <dbReference type="ChEBI" id="CHEBI:18420"/>
        <label>1</label>
        <note>catalytic</note>
    </ligand>
</feature>
<dbReference type="GO" id="GO:0046872">
    <property type="term" value="F:metal ion binding"/>
    <property type="evidence" value="ECO:0007669"/>
    <property type="project" value="UniProtKB-KW"/>
</dbReference>
<feature type="binding site" evidence="6">
    <location>
        <position position="90"/>
    </location>
    <ligand>
        <name>Mg(2+)</name>
        <dbReference type="ChEBI" id="CHEBI:18420"/>
        <label>2</label>
    </ligand>
</feature>
<sequence>MKHTQNPENLKFVAITAAKGAGKILMSYFGNVAIEFKDTRFDVGSIVTKADRESEDIIVSIIKSHFPEHGIYGEEGTNHNPNAEYVWYIDPLDGTSNFVRNIPLFGASIGIVRNGQPVCGVLYFPAIDLLVEAETGGGAFANGKKITVSKRPLAQALYYSGGKFKGAFQLNNNIAAACGLLKVIDASSYEFAQIAMGDAEIYFLVNIPHDVVAGICIVREAGGVVTDEKGKEWQLTSKEILATTATLHRELVAILHE</sequence>
<organism evidence="8 9">
    <name type="scientific">Candidatus Lloydbacteria bacterium RIFCSPHIGHO2_02_FULL_50_13</name>
    <dbReference type="NCBI Taxonomy" id="1798661"/>
    <lineage>
        <taxon>Bacteria</taxon>
        <taxon>Candidatus Lloydiibacteriota</taxon>
    </lineage>
</organism>
<dbReference type="CDD" id="cd01639">
    <property type="entry name" value="IMPase"/>
    <property type="match status" value="1"/>
</dbReference>
<dbReference type="GO" id="GO:0006020">
    <property type="term" value="P:inositol metabolic process"/>
    <property type="evidence" value="ECO:0007669"/>
    <property type="project" value="TreeGrafter"/>
</dbReference>
<dbReference type="Gene3D" id="3.30.540.10">
    <property type="entry name" value="Fructose-1,6-Bisphosphatase, subunit A, domain 1"/>
    <property type="match status" value="1"/>
</dbReference>
<evidence type="ECO:0000256" key="3">
    <source>
        <dbReference type="ARBA" id="ARBA00022723"/>
    </source>
</evidence>
<evidence type="ECO:0000256" key="7">
    <source>
        <dbReference type="RuleBase" id="RU364068"/>
    </source>
</evidence>
<dbReference type="FunFam" id="3.30.540.10:FF:000003">
    <property type="entry name" value="Inositol-1-monophosphatase"/>
    <property type="match status" value="1"/>
</dbReference>
<comment type="catalytic activity">
    <reaction evidence="1 7">
        <text>a myo-inositol phosphate + H2O = myo-inositol + phosphate</text>
        <dbReference type="Rhea" id="RHEA:24056"/>
        <dbReference type="ChEBI" id="CHEBI:15377"/>
        <dbReference type="ChEBI" id="CHEBI:17268"/>
        <dbReference type="ChEBI" id="CHEBI:43474"/>
        <dbReference type="ChEBI" id="CHEBI:84139"/>
        <dbReference type="EC" id="3.1.3.25"/>
    </reaction>
</comment>
<feature type="binding site" evidence="6">
    <location>
        <position position="93"/>
    </location>
    <ligand>
        <name>Mg(2+)</name>
        <dbReference type="ChEBI" id="CHEBI:18420"/>
        <label>2</label>
    </ligand>
</feature>
<dbReference type="Proteomes" id="UP000177996">
    <property type="component" value="Unassembled WGS sequence"/>
</dbReference>
<comment type="caution">
    <text evidence="8">The sequence shown here is derived from an EMBL/GenBank/DDBJ whole genome shotgun (WGS) entry which is preliminary data.</text>
</comment>
<dbReference type="GO" id="GO:0008934">
    <property type="term" value="F:inositol monophosphate 1-phosphatase activity"/>
    <property type="evidence" value="ECO:0007669"/>
    <property type="project" value="InterPro"/>
</dbReference>
<evidence type="ECO:0000256" key="6">
    <source>
        <dbReference type="PIRSR" id="PIRSR600760-2"/>
    </source>
</evidence>
<dbReference type="PANTHER" id="PTHR20854:SF4">
    <property type="entry name" value="INOSITOL-1-MONOPHOSPHATASE-RELATED"/>
    <property type="match status" value="1"/>
</dbReference>
<keyword evidence="3 6" id="KW-0479">Metal-binding</keyword>
<comment type="similarity">
    <text evidence="7">Belongs to the inositol monophosphatase superfamily.</text>
</comment>
<name>A0A1G2DC52_9BACT</name>
<dbReference type="InterPro" id="IPR020583">
    <property type="entry name" value="Inositol_monoP_metal-BS"/>
</dbReference>
<dbReference type="PANTHER" id="PTHR20854">
    <property type="entry name" value="INOSITOL MONOPHOSPHATASE"/>
    <property type="match status" value="1"/>
</dbReference>
<keyword evidence="4 7" id="KW-0378">Hydrolase</keyword>
<dbReference type="STRING" id="1798661.A3D65_04140"/>
<accession>A0A1G2DC52</accession>
<protein>
    <recommendedName>
        <fullName evidence="7">Inositol-1-monophosphatase</fullName>
        <ecNumber evidence="7">3.1.3.25</ecNumber>
    </recommendedName>
</protein>
<evidence type="ECO:0000313" key="8">
    <source>
        <dbReference type="EMBL" id="OGZ10501.1"/>
    </source>
</evidence>
<dbReference type="PROSITE" id="PS00629">
    <property type="entry name" value="IMP_1"/>
    <property type="match status" value="1"/>
</dbReference>
<evidence type="ECO:0000256" key="5">
    <source>
        <dbReference type="ARBA" id="ARBA00022842"/>
    </source>
</evidence>
<evidence type="ECO:0000256" key="1">
    <source>
        <dbReference type="ARBA" id="ARBA00001033"/>
    </source>
</evidence>
<feature type="binding site" evidence="6">
    <location>
        <position position="210"/>
    </location>
    <ligand>
        <name>Mg(2+)</name>
        <dbReference type="ChEBI" id="CHEBI:18420"/>
        <label>1</label>
        <note>catalytic</note>
    </ligand>
</feature>
<evidence type="ECO:0000256" key="4">
    <source>
        <dbReference type="ARBA" id="ARBA00022801"/>
    </source>
</evidence>
<reference evidence="8 9" key="1">
    <citation type="journal article" date="2016" name="Nat. Commun.">
        <title>Thousands of microbial genomes shed light on interconnected biogeochemical processes in an aquifer system.</title>
        <authorList>
            <person name="Anantharaman K."/>
            <person name="Brown C.T."/>
            <person name="Hug L.A."/>
            <person name="Sharon I."/>
            <person name="Castelle C.J."/>
            <person name="Probst A.J."/>
            <person name="Thomas B.C."/>
            <person name="Singh A."/>
            <person name="Wilkins M.J."/>
            <person name="Karaoz U."/>
            <person name="Brodie E.L."/>
            <person name="Williams K.H."/>
            <person name="Hubbard S.S."/>
            <person name="Banfield J.F."/>
        </authorList>
    </citation>
    <scope>NUCLEOTIDE SEQUENCE [LARGE SCALE GENOMIC DNA]</scope>
</reference>
<dbReference type="GO" id="GO:0007165">
    <property type="term" value="P:signal transduction"/>
    <property type="evidence" value="ECO:0007669"/>
    <property type="project" value="TreeGrafter"/>
</dbReference>
<gene>
    <name evidence="8" type="ORF">A3D65_04140</name>
</gene>
<evidence type="ECO:0000256" key="2">
    <source>
        <dbReference type="ARBA" id="ARBA00001946"/>
    </source>
</evidence>
<dbReference type="Pfam" id="PF00459">
    <property type="entry name" value="Inositol_P"/>
    <property type="match status" value="1"/>
</dbReference>